<dbReference type="RefSeq" id="WP_052740382.1">
    <property type="nucleotide sequence ID" value="NZ_SMCZ01000037.1"/>
</dbReference>
<comment type="caution">
    <text evidence="1">The sequence shown here is derived from an EMBL/GenBank/DDBJ whole genome shotgun (WGS) entry which is preliminary data.</text>
</comment>
<dbReference type="Proteomes" id="UP000034076">
    <property type="component" value="Unassembled WGS sequence"/>
</dbReference>
<evidence type="ECO:0000313" key="2">
    <source>
        <dbReference type="Proteomes" id="UP000034076"/>
    </source>
</evidence>
<dbReference type="EMBL" id="LAYJ01000078">
    <property type="protein sequence ID" value="KKI51333.1"/>
    <property type="molecule type" value="Genomic_DNA"/>
</dbReference>
<sequence length="101" mass="11311">MANRSRKHCVSIRVSDRELAAIRAKVKRSGLSLREYALRSLLGKEIHVKEGGLEVVKELKAIGNNVNQIAYHVNAGLITDCSPELSQMYSALKELMCEWQS</sequence>
<reference evidence="1 2" key="1">
    <citation type="submission" date="2015-04" db="EMBL/GenBank/DDBJ databases">
        <title>Draft genome sequence of bacteremic isolate Catabacter hongkongensis type strain HKU16T.</title>
        <authorList>
            <person name="Lau S.K."/>
            <person name="Teng J.L."/>
            <person name="Huang Y."/>
            <person name="Curreem S.O."/>
            <person name="Tsui S.K."/>
            <person name="Woo P.C."/>
        </authorList>
    </citation>
    <scope>NUCLEOTIDE SEQUENCE [LARGE SCALE GENOMIC DNA]</scope>
    <source>
        <strain evidence="1 2">HKU16</strain>
    </source>
</reference>
<accession>A0A0M2NGP9</accession>
<dbReference type="STRING" id="270498.CHK_1121"/>
<dbReference type="InterPro" id="IPR053842">
    <property type="entry name" value="NikA-like"/>
</dbReference>
<gene>
    <name evidence="1" type="ORF">CHK_1121</name>
</gene>
<evidence type="ECO:0000313" key="1">
    <source>
        <dbReference type="EMBL" id="KKI51333.1"/>
    </source>
</evidence>
<name>A0A0M2NGP9_9FIRM</name>
<organism evidence="1 2">
    <name type="scientific">Christensenella hongkongensis</name>
    <dbReference type="NCBI Taxonomy" id="270498"/>
    <lineage>
        <taxon>Bacteria</taxon>
        <taxon>Bacillati</taxon>
        <taxon>Bacillota</taxon>
        <taxon>Clostridia</taxon>
        <taxon>Christensenellales</taxon>
        <taxon>Christensenellaceae</taxon>
        <taxon>Christensenella</taxon>
    </lineage>
</organism>
<keyword evidence="2" id="KW-1185">Reference proteome</keyword>
<dbReference type="AlphaFoldDB" id="A0A0M2NGP9"/>
<proteinExistence type="predicted"/>
<dbReference type="Pfam" id="PF21983">
    <property type="entry name" value="NikA-like"/>
    <property type="match status" value="1"/>
</dbReference>
<protein>
    <submittedName>
        <fullName evidence="1">Uncharacterized protein</fullName>
    </submittedName>
</protein>